<dbReference type="InterPro" id="IPR010730">
    <property type="entry name" value="HET"/>
</dbReference>
<dbReference type="VEuPathDB" id="FungiDB:M747DRAFT_228925"/>
<dbReference type="Proteomes" id="UP000253845">
    <property type="component" value="Unassembled WGS sequence"/>
</dbReference>
<gene>
    <name evidence="2" type="ORF">M747DRAFT_228925</name>
</gene>
<feature type="domain" description="Heterokaryon incompatibility" evidence="1">
    <location>
        <begin position="321"/>
        <end position="488"/>
    </location>
</feature>
<dbReference type="PANTHER" id="PTHR33112:SF12">
    <property type="entry name" value="HETEROKARYON INCOMPATIBILITY DOMAIN-CONTAINING PROTEIN"/>
    <property type="match status" value="1"/>
</dbReference>
<sequence>MFHIPDKVGVADVWACPGALTGGIRSAKEWLEWQGAQDTFMSDARSCKYHAQFLQLPVHLRTNIAVSWGASQGFQQHSAALSRTSPWPKLTPFASGDGLRLSWSNKPGRGRLNTVFLNLRPCLCRSAASVQLELRRMLANEVKERSMSSITHYRSPTCPFCDLIASAKKLASADGWDLTTTKPSPRLFIQSRSPMSVKINEYTEYPSPRLLLAVDHKTDHQQNRRPLREIDRVKRNRYILAEIEQVPSSPLNDSKREFIRRRSILPQLNIPLIQDWLLRCRTHKHSARTPKIGTGPFDGHPFRLIDVTRECVTLQMERCDYVALSYVWGNSPTILDPGHENGSQILVATQHNLSLLCRPHALSESGRKLGKIPRTVSDAMELARKIGIRYFWVDTLCIVQDDEQDKSRLISHMDDIYDNATITIMASAGDSPDAGLPGISPRAGFPIESYSIPDETNGQVLALSLSLPSLCHEVRKGMWNTRGWTFQEQSLSQRCLYLTMNETFFQCPEAQWREGYDYEDGSASEARIQIRTGPPWWSNRLRKDPDPTPYHYLGDPHNGLDAESYQQAVQEYSRRHLRHPEDILNAFEGIFNRFQQMQEGSGDLNIRQAQGIPPHLTAQALLWFPSDTCQQRDSAERFSTWSWSISHAPRKNYPLHTAVVQWHFGGASSSVWSHRLWQAAENVRNHKEKHKLNEYRTTRKFLNDVVGIQVKRLLDKSLNSVLASLGCGQLGFIGAYLGSSDFDIADAVTERTQPLVVSGVHAGQFKYDGNTVVPVTELVIILCTNTIMGSPRTVMVFLGMATQDGVSVRVGVGYTPQSKVETQFVMRSVCIKIIGSTGYENHIAFKARKPPPSNPVLTVGAEMPRMMERDRSWTAIPDITSTLPPSTNAPFFK</sequence>
<dbReference type="AlphaFoldDB" id="A0A370CCD5"/>
<proteinExistence type="predicted"/>
<evidence type="ECO:0000259" key="1">
    <source>
        <dbReference type="Pfam" id="PF06985"/>
    </source>
</evidence>
<dbReference type="PANTHER" id="PTHR33112">
    <property type="entry name" value="DOMAIN PROTEIN, PUTATIVE-RELATED"/>
    <property type="match status" value="1"/>
</dbReference>
<evidence type="ECO:0000313" key="2">
    <source>
        <dbReference type="EMBL" id="RDH24791.1"/>
    </source>
</evidence>
<name>A0A370CCD5_ASPNG</name>
<reference evidence="2 3" key="1">
    <citation type="submission" date="2018-07" db="EMBL/GenBank/DDBJ databases">
        <title>Section-level genome sequencing of Aspergillus section Nigri to investigate inter- and intra-species variation.</title>
        <authorList>
            <consortium name="DOE Joint Genome Institute"/>
            <person name="Vesth T.C."/>
            <person name="Nybo J.L."/>
            <person name="Theobald S."/>
            <person name="Frisvad J.C."/>
            <person name="Larsen T.O."/>
            <person name="Nielsen K.F."/>
            <person name="Hoof J.B."/>
            <person name="Brandl J."/>
            <person name="Salamov A."/>
            <person name="Riley R."/>
            <person name="Gladden J.M."/>
            <person name="Phatale P."/>
            <person name="Nielsen M.T."/>
            <person name="Lyhne E.K."/>
            <person name="Kogle M.E."/>
            <person name="Strasser K."/>
            <person name="McDonnell E."/>
            <person name="Barry K."/>
            <person name="Clum A."/>
            <person name="Chen C."/>
            <person name="Nolan M."/>
            <person name="Sandor L."/>
            <person name="Kuo A."/>
            <person name="Lipzen A."/>
            <person name="Hainaut M."/>
            <person name="Drula E."/>
            <person name="Tsang A."/>
            <person name="Magnuson J.K."/>
            <person name="Henrissat B."/>
            <person name="Wiebenga A."/>
            <person name="Simmons B.A."/>
            <person name="Makela M.R."/>
            <person name="De vries R.P."/>
            <person name="Grigoriev I.V."/>
            <person name="Mortensen U.H."/>
            <person name="Baker S.E."/>
            <person name="Andersen M.R."/>
        </authorList>
    </citation>
    <scope>NUCLEOTIDE SEQUENCE [LARGE SCALE GENOMIC DNA]</scope>
    <source>
        <strain evidence="2 3">ATCC 13496</strain>
    </source>
</reference>
<dbReference type="EMBL" id="KZ851901">
    <property type="protein sequence ID" value="RDH24791.1"/>
    <property type="molecule type" value="Genomic_DNA"/>
</dbReference>
<accession>A0A370CCD5</accession>
<protein>
    <submittedName>
        <fullName evidence="2">HET-domain-containing protein</fullName>
    </submittedName>
</protein>
<dbReference type="Pfam" id="PF06985">
    <property type="entry name" value="HET"/>
    <property type="match status" value="1"/>
</dbReference>
<evidence type="ECO:0000313" key="3">
    <source>
        <dbReference type="Proteomes" id="UP000253845"/>
    </source>
</evidence>
<organism evidence="2 3">
    <name type="scientific">Aspergillus niger ATCC 13496</name>
    <dbReference type="NCBI Taxonomy" id="1353008"/>
    <lineage>
        <taxon>Eukaryota</taxon>
        <taxon>Fungi</taxon>
        <taxon>Dikarya</taxon>
        <taxon>Ascomycota</taxon>
        <taxon>Pezizomycotina</taxon>
        <taxon>Eurotiomycetes</taxon>
        <taxon>Eurotiomycetidae</taxon>
        <taxon>Eurotiales</taxon>
        <taxon>Aspergillaceae</taxon>
        <taxon>Aspergillus</taxon>
        <taxon>Aspergillus subgen. Circumdati</taxon>
    </lineage>
</organism>